<feature type="transmembrane region" description="Helical" evidence="14">
    <location>
        <begin position="197"/>
        <end position="219"/>
    </location>
</feature>
<dbReference type="PANTHER" id="PTHR11035:SF3">
    <property type="entry name" value="VERY-LONG-CHAIN (3R)-3-HYDROXYACYL-COA DEHYDRATASE"/>
    <property type="match status" value="1"/>
</dbReference>
<sequence length="238" mass="27376">MVEPATGNAQQPPVQTKEPAIWLIAYNLISGCLWSFVLLNVFATYFVFDRDLYVTFKYTRWWTTVVQSFAVIEIINAATGVVKSPLMTTTMQVLSRLLVVWGVWYIAPNARGNYSYAYLTLHSAWAVTEVIRYYYYANHLMSQQNPLKGYKRHTVPSYLIWLRYNAFIILYPLGISSECYMIYYALGYALAMNTTAYTGYAFFLAVCLLAYIPGSIILFSHMVRQRAKTLKNTKTKKA</sequence>
<keyword evidence="12 14" id="KW-0456">Lyase</keyword>
<dbReference type="PANTHER" id="PTHR11035">
    <property type="entry name" value="VERY-LONG-CHAIN (3R)-3-HYDROXYACYL-COA DEHYDRATASE"/>
    <property type="match status" value="1"/>
</dbReference>
<dbReference type="Proteomes" id="UP000307173">
    <property type="component" value="Unassembled WGS sequence"/>
</dbReference>
<evidence type="ECO:0000256" key="13">
    <source>
        <dbReference type="ARBA" id="ARBA00036671"/>
    </source>
</evidence>
<protein>
    <recommendedName>
        <fullName evidence="4 14">Very-long-chain (3R)-3-hydroxyacyl-CoA dehydratase</fullName>
        <ecNumber evidence="4 14">4.2.1.134</ecNumber>
    </recommendedName>
</protein>
<keyword evidence="5 14" id="KW-0444">Lipid biosynthesis</keyword>
<dbReference type="OrthoDB" id="46988at2759"/>
<keyword evidence="11 14" id="KW-0275">Fatty acid biosynthesis</keyword>
<dbReference type="EC" id="4.2.1.134" evidence="4 14"/>
<evidence type="ECO:0000256" key="11">
    <source>
        <dbReference type="ARBA" id="ARBA00023160"/>
    </source>
</evidence>
<evidence type="ECO:0000256" key="2">
    <source>
        <dbReference type="ARBA" id="ARBA00005194"/>
    </source>
</evidence>
<feature type="transmembrane region" description="Helical" evidence="14">
    <location>
        <begin position="158"/>
        <end position="185"/>
    </location>
</feature>
<reference evidence="15 16" key="1">
    <citation type="journal article" date="2019" name="Front. Genet.">
        <title>Whole-Genome Sequencing of the Opportunistic Yeast Pathogen Candida inconspicua Uncovers Its Hybrid Origin.</title>
        <authorList>
            <person name="Mixao V."/>
            <person name="Hansen A.P."/>
            <person name="Saus E."/>
            <person name="Boekhout T."/>
            <person name="Lass-Florl C."/>
            <person name="Gabaldon T."/>
        </authorList>
    </citation>
    <scope>NUCLEOTIDE SEQUENCE [LARGE SCALE GENOMIC DNA]</scope>
    <source>
        <strain evidence="15 16">CBS 180</strain>
    </source>
</reference>
<keyword evidence="14" id="KW-0256">Endoplasmic reticulum</keyword>
<organism evidence="15 16">
    <name type="scientific">Pichia inconspicua</name>
    <dbReference type="NCBI Taxonomy" id="52247"/>
    <lineage>
        <taxon>Eukaryota</taxon>
        <taxon>Fungi</taxon>
        <taxon>Dikarya</taxon>
        <taxon>Ascomycota</taxon>
        <taxon>Saccharomycotina</taxon>
        <taxon>Pichiomycetes</taxon>
        <taxon>Pichiales</taxon>
        <taxon>Pichiaceae</taxon>
        <taxon>Pichia</taxon>
    </lineage>
</organism>
<evidence type="ECO:0000256" key="7">
    <source>
        <dbReference type="ARBA" id="ARBA00022832"/>
    </source>
</evidence>
<comment type="pathway">
    <text evidence="2 14">Lipid metabolism; fatty acid biosynthesis.</text>
</comment>
<evidence type="ECO:0000256" key="3">
    <source>
        <dbReference type="ARBA" id="ARBA00007811"/>
    </source>
</evidence>
<dbReference type="AlphaFoldDB" id="A0A4V4NFG1"/>
<keyword evidence="16" id="KW-1185">Reference proteome</keyword>
<dbReference type="Pfam" id="PF04387">
    <property type="entry name" value="PTPLA"/>
    <property type="match status" value="1"/>
</dbReference>
<keyword evidence="6 14" id="KW-0812">Transmembrane</keyword>
<gene>
    <name evidence="15" type="ORF">CANINC_003493</name>
</gene>
<evidence type="ECO:0000256" key="9">
    <source>
        <dbReference type="ARBA" id="ARBA00023098"/>
    </source>
</evidence>
<evidence type="ECO:0000256" key="1">
    <source>
        <dbReference type="ARBA" id="ARBA00004141"/>
    </source>
</evidence>
<proteinExistence type="inferred from homology"/>
<keyword evidence="9 14" id="KW-0443">Lipid metabolism</keyword>
<comment type="similarity">
    <text evidence="3 14">Belongs to the very long-chain fatty acids dehydratase HACD family.</text>
</comment>
<comment type="subcellular location">
    <subcellularLocation>
        <location evidence="14">Endoplasmic reticulum membrane</location>
        <topology evidence="14">Multi-pass membrane protein</topology>
    </subcellularLocation>
    <subcellularLocation>
        <location evidence="1">Membrane</location>
        <topology evidence="1">Multi-pass membrane protein</topology>
    </subcellularLocation>
</comment>
<dbReference type="InterPro" id="IPR007482">
    <property type="entry name" value="Tyr_Pase-like_PTPLA"/>
</dbReference>
<feature type="transmembrane region" description="Helical" evidence="14">
    <location>
        <begin position="93"/>
        <end position="110"/>
    </location>
</feature>
<keyword evidence="10 14" id="KW-0472">Membrane</keyword>
<evidence type="ECO:0000256" key="14">
    <source>
        <dbReference type="RuleBase" id="RU363109"/>
    </source>
</evidence>
<dbReference type="GO" id="GO:0030148">
    <property type="term" value="P:sphingolipid biosynthetic process"/>
    <property type="evidence" value="ECO:0007669"/>
    <property type="project" value="TreeGrafter"/>
</dbReference>
<evidence type="ECO:0000313" key="16">
    <source>
        <dbReference type="Proteomes" id="UP000307173"/>
    </source>
</evidence>
<feature type="transmembrane region" description="Helical" evidence="14">
    <location>
        <begin position="60"/>
        <end position="81"/>
    </location>
</feature>
<evidence type="ECO:0000256" key="8">
    <source>
        <dbReference type="ARBA" id="ARBA00022989"/>
    </source>
</evidence>
<evidence type="ECO:0000256" key="4">
    <source>
        <dbReference type="ARBA" id="ARBA00013122"/>
    </source>
</evidence>
<evidence type="ECO:0000256" key="12">
    <source>
        <dbReference type="ARBA" id="ARBA00023239"/>
    </source>
</evidence>
<keyword evidence="7 14" id="KW-0276">Fatty acid metabolism</keyword>
<dbReference type="STRING" id="52247.A0A4V4NFG1"/>
<comment type="catalytic activity">
    <reaction evidence="13 14">
        <text>a very-long-chain (3R)-3-hydroxyacyl-CoA = a very-long-chain (2E)-enoyl-CoA + H2O</text>
        <dbReference type="Rhea" id="RHEA:45812"/>
        <dbReference type="ChEBI" id="CHEBI:15377"/>
        <dbReference type="ChEBI" id="CHEBI:83728"/>
        <dbReference type="ChEBI" id="CHEBI:85440"/>
        <dbReference type="EC" id="4.2.1.134"/>
    </reaction>
</comment>
<comment type="function">
    <text evidence="14">Catalyzes the third of the four reactions of the long-chain fatty acids elongation cycle. This endoplasmic reticulum-bound enzymatic process, allows the addition of two carbons to the chain of long- and very long-chain fatty acids/VLCFAs per cycle. This enzyme catalyzes the dehydration of the 3-hydroxyacyl-CoA intermediate into trans-2,3-enoyl-CoA, within each cycle of fatty acid elongation. Thereby, it participates to the production of VLCFAs of different chain lengths that are involved in multiple biological processes as precursors of membrane lipids and lipid mediators.</text>
</comment>
<dbReference type="GO" id="GO:0042761">
    <property type="term" value="P:very long-chain fatty acid biosynthetic process"/>
    <property type="evidence" value="ECO:0007669"/>
    <property type="project" value="TreeGrafter"/>
</dbReference>
<evidence type="ECO:0000256" key="6">
    <source>
        <dbReference type="ARBA" id="ARBA00022692"/>
    </source>
</evidence>
<comment type="caution">
    <text evidence="15">The sequence shown here is derived from an EMBL/GenBank/DDBJ whole genome shotgun (WGS) entry which is preliminary data.</text>
</comment>
<accession>A0A4V4NFG1</accession>
<evidence type="ECO:0000256" key="10">
    <source>
        <dbReference type="ARBA" id="ARBA00023136"/>
    </source>
</evidence>
<dbReference type="GO" id="GO:0005789">
    <property type="term" value="C:endoplasmic reticulum membrane"/>
    <property type="evidence" value="ECO:0007669"/>
    <property type="project" value="UniProtKB-SubCell"/>
</dbReference>
<feature type="transmembrane region" description="Helical" evidence="14">
    <location>
        <begin position="116"/>
        <end position="137"/>
    </location>
</feature>
<evidence type="ECO:0000313" key="15">
    <source>
        <dbReference type="EMBL" id="TID21213.1"/>
    </source>
</evidence>
<feature type="transmembrane region" description="Helical" evidence="14">
    <location>
        <begin position="20"/>
        <end position="48"/>
    </location>
</feature>
<dbReference type="GO" id="GO:0102158">
    <property type="term" value="F:very-long-chain (3R)-3-hydroxyacyl-CoA dehydratase activity"/>
    <property type="evidence" value="ECO:0007669"/>
    <property type="project" value="UniProtKB-EC"/>
</dbReference>
<evidence type="ECO:0000256" key="5">
    <source>
        <dbReference type="ARBA" id="ARBA00022516"/>
    </source>
</evidence>
<name>A0A4V4NFG1_9ASCO</name>
<dbReference type="GO" id="GO:0030497">
    <property type="term" value="P:fatty acid elongation"/>
    <property type="evidence" value="ECO:0007669"/>
    <property type="project" value="TreeGrafter"/>
</dbReference>
<dbReference type="UniPathway" id="UPA00094"/>
<dbReference type="EMBL" id="SELW01000553">
    <property type="protein sequence ID" value="TID21213.1"/>
    <property type="molecule type" value="Genomic_DNA"/>
</dbReference>
<keyword evidence="8 14" id="KW-1133">Transmembrane helix</keyword>